<evidence type="ECO:0000313" key="4">
    <source>
        <dbReference type="Proteomes" id="UP000054270"/>
    </source>
</evidence>
<feature type="region of interest" description="Disordered" evidence="1">
    <location>
        <begin position="1"/>
        <end position="59"/>
    </location>
</feature>
<feature type="compositionally biased region" description="Low complexity" evidence="1">
    <location>
        <begin position="482"/>
        <end position="494"/>
    </location>
</feature>
<feature type="compositionally biased region" description="Polar residues" evidence="1">
    <location>
        <begin position="539"/>
        <end position="560"/>
    </location>
</feature>
<dbReference type="OrthoDB" id="3190515at2759"/>
<feature type="region of interest" description="Disordered" evidence="1">
    <location>
        <begin position="539"/>
        <end position="599"/>
    </location>
</feature>
<feature type="region of interest" description="Disordered" evidence="1">
    <location>
        <begin position="385"/>
        <end position="421"/>
    </location>
</feature>
<evidence type="ECO:0000256" key="2">
    <source>
        <dbReference type="SAM" id="Phobius"/>
    </source>
</evidence>
<dbReference type="EMBL" id="KN817530">
    <property type="protein sequence ID" value="KJA25846.1"/>
    <property type="molecule type" value="Genomic_DNA"/>
</dbReference>
<feature type="compositionally biased region" description="Polar residues" evidence="1">
    <location>
        <begin position="447"/>
        <end position="459"/>
    </location>
</feature>
<feature type="transmembrane region" description="Helical" evidence="2">
    <location>
        <begin position="885"/>
        <end position="904"/>
    </location>
</feature>
<feature type="region of interest" description="Disordered" evidence="1">
    <location>
        <begin position="164"/>
        <end position="272"/>
    </location>
</feature>
<protein>
    <submittedName>
        <fullName evidence="3">Uncharacterized protein</fullName>
    </submittedName>
</protein>
<feature type="compositionally biased region" description="Polar residues" evidence="1">
    <location>
        <begin position="23"/>
        <end position="33"/>
    </location>
</feature>
<feature type="transmembrane region" description="Helical" evidence="2">
    <location>
        <begin position="910"/>
        <end position="930"/>
    </location>
</feature>
<proteinExistence type="predicted"/>
<keyword evidence="2" id="KW-0472">Membrane</keyword>
<dbReference type="OMA" id="ALIMEEY"/>
<name>A0A0D2PB71_HYPSF</name>
<evidence type="ECO:0000256" key="1">
    <source>
        <dbReference type="SAM" id="MobiDB-lite"/>
    </source>
</evidence>
<dbReference type="STRING" id="945553.A0A0D2PB71"/>
<accession>A0A0D2PB71</accession>
<sequence length="931" mass="104251">MEDDVFSSRANTTRPSPARIHFPTNNNIGINRSTRTRPDSLSGFTPPLRRGSPLNPHNTNQPIDSQFVAWPVDPTFSSVDPSSWPRRNPSFGQVNNVRLDSQQQDFPLESNVFSDEYDLDPRILQDVQRAVVWKAQREARIKRETVLTPEKALSNLYTVSDRSNTPIKATGSLTSPTRASFSPSISRHGSNRKTSTSTSSDVDFSPATGAFDLPSRSHPIPCSNDNGRTFDWSSAHPDDGDKRWSISIGKKRDKHKLPPLGALMDEQEQSHRSKLAELGRDASPQTIRKADIVSRQLSRRYALIYDSIESRHKALNLASISRWHGGQSQAVKNSLEKAEPFTWIKHLEKRMPNATRSRWNLSALIMEQYISPNELDRMQTIPENAPMLDTASPFPRKSRTPSFLSSSRGGSSLEVGPPIINDGRVSFEPLAEFRRNSLDAMSRKSGESASSSIHSNSPQGGVPILPKSKQGDSYVPHQQPHSPGISSSASSSSSSLFSKVNEDAAGSPSLVVPNFSIHPPSSEFLLDTAAQPLSFIASRGSSNSSQKLRDTSNSNQSVISLTRKGPSKSGNHLQMSSPPPGRSSKKQRANIEETSRREYETKASILQEISAHNHRIRQFLNRISNGLRDYDALQQASVTIPGVNQRSIPKDVLDTFSHDPSAVTGSTRRLQGWRAVEDIHQRIHRQRSILRAFLHSADEDPPKPGCLLDDPIENILRMLGDVEIHKDEIDHGNEEVAKILSSVEKQYAEVKEIYNETASRVSTIYPELSNIIALEESYRDQYQQFWDFGMDALTLLLDTVTPVWRTYGKAIGEDVRDFLIIPLYRNEFTGESKPYPIRGFPRRSLYHCVGLCIFLISSVAVNFLQARAAVTSTLNFRLQWISYDGVRWTALPFFWIAIVIQWLAVVCELAIVFLQLGVIFWWVGWSVRLLT</sequence>
<keyword evidence="2" id="KW-1133">Transmembrane helix</keyword>
<keyword evidence="4" id="KW-1185">Reference proteome</keyword>
<feature type="compositionally biased region" description="Polar residues" evidence="1">
    <location>
        <begin position="164"/>
        <end position="188"/>
    </location>
</feature>
<organism evidence="3 4">
    <name type="scientific">Hypholoma sublateritium (strain FD-334 SS-4)</name>
    <dbReference type="NCBI Taxonomy" id="945553"/>
    <lineage>
        <taxon>Eukaryota</taxon>
        <taxon>Fungi</taxon>
        <taxon>Dikarya</taxon>
        <taxon>Basidiomycota</taxon>
        <taxon>Agaricomycotina</taxon>
        <taxon>Agaricomycetes</taxon>
        <taxon>Agaricomycetidae</taxon>
        <taxon>Agaricales</taxon>
        <taxon>Agaricineae</taxon>
        <taxon>Strophariaceae</taxon>
        <taxon>Hypholoma</taxon>
    </lineage>
</organism>
<evidence type="ECO:0000313" key="3">
    <source>
        <dbReference type="EMBL" id="KJA25846.1"/>
    </source>
</evidence>
<dbReference type="Proteomes" id="UP000054270">
    <property type="component" value="Unassembled WGS sequence"/>
</dbReference>
<feature type="compositionally biased region" description="Basic and acidic residues" evidence="1">
    <location>
        <begin position="589"/>
        <end position="599"/>
    </location>
</feature>
<feature type="transmembrane region" description="Helical" evidence="2">
    <location>
        <begin position="844"/>
        <end position="864"/>
    </location>
</feature>
<keyword evidence="2" id="KW-0812">Transmembrane</keyword>
<reference evidence="4" key="1">
    <citation type="submission" date="2014-04" db="EMBL/GenBank/DDBJ databases">
        <title>Evolutionary Origins and Diversification of the Mycorrhizal Mutualists.</title>
        <authorList>
            <consortium name="DOE Joint Genome Institute"/>
            <consortium name="Mycorrhizal Genomics Consortium"/>
            <person name="Kohler A."/>
            <person name="Kuo A."/>
            <person name="Nagy L.G."/>
            <person name="Floudas D."/>
            <person name="Copeland A."/>
            <person name="Barry K.W."/>
            <person name="Cichocki N."/>
            <person name="Veneault-Fourrey C."/>
            <person name="LaButti K."/>
            <person name="Lindquist E.A."/>
            <person name="Lipzen A."/>
            <person name="Lundell T."/>
            <person name="Morin E."/>
            <person name="Murat C."/>
            <person name="Riley R."/>
            <person name="Ohm R."/>
            <person name="Sun H."/>
            <person name="Tunlid A."/>
            <person name="Henrissat B."/>
            <person name="Grigoriev I.V."/>
            <person name="Hibbett D.S."/>
            <person name="Martin F."/>
        </authorList>
    </citation>
    <scope>NUCLEOTIDE SEQUENCE [LARGE SCALE GENOMIC DNA]</scope>
    <source>
        <strain evidence="4">FD-334 SS-4</strain>
    </source>
</reference>
<gene>
    <name evidence="3" type="ORF">HYPSUDRAFT_134350</name>
</gene>
<feature type="compositionally biased region" description="Low complexity" evidence="1">
    <location>
        <begin position="402"/>
        <end position="413"/>
    </location>
</feature>
<dbReference type="AlphaFoldDB" id="A0A0D2PB71"/>
<feature type="region of interest" description="Disordered" evidence="1">
    <location>
        <begin position="439"/>
        <end position="494"/>
    </location>
</feature>